<evidence type="ECO:0000313" key="1">
    <source>
        <dbReference type="EMBL" id="WEK53932.1"/>
    </source>
</evidence>
<sequence>MLKQSLKKSFMLLLATVVIFSFGTVLNKDKVTAATSTVMNIGTNATAQVKSADLITQDKGLYLIYTLTIKNNSNSKLQLDDYWSKVSSVSGVPFKTSPIAAEKSITSLNGKSSIDLTYYAQITSNLTLSKLQINMYKFDVTAPELTRQLGKFPLSAQSSSITAAFLPKYLVTNESKLKTAVKSAKSTVVGEVRTLTVSFLIENLNAKDYNASKTQYYVMTSDGSLYTAKNDTLKDLNILPKERKIFDLEVNIPAHVDISNSKLISGYLSEADGIFIPSGTYALPKAATIQEISVPAFLPKYIQTTDSKIKTALKGISSSVSSSTRNVELQFLIENQGTKSYKPSTVQFFIVSGDGSYYSSKSDAHQSLVIQPKERKIFTLSFSVPSKVDFSSIKLVMGNTSGADSVFKQVASYLLPNTTVKTTTDIQSTTYNDYKIEIISYTRLPAGAKDTLTANFKVTNVSKEALAVPRYKSLWSFNGIEQSGSTSEIIAYDQRLQLEPGDSMELISTMQIPYSAVVQQARVILKDTTDSQAEKVIGQFKSEVLNKFAFTDNGIANFDRLSAKSSVQLLRVRSSVEGKQMNVSGDLVFTNLEARSALMQKYAVYLQADNGEVYPLTVAEYTKSVISNGRILMPFSGTIPVTAQSTNMNILIADLVTGTTEAGAQANVIPGHINKISKAWPNSTPNNKFNNLAIGKFDITLDKFYAYLNYGSFNTDGLNLELEYSMLSDLTFDDVAGSYKLRIEIEDQNTNKTVVFKEFALGDAEQEFKEGNNIKQTIFFSDTTLAAKAESLKEYKLSMYCVVNDQKVLLAERTLPYFYIQWLLN</sequence>
<name>A0AA95JCI0_9BACL</name>
<dbReference type="EMBL" id="CP119317">
    <property type="protein sequence ID" value="WEK53932.1"/>
    <property type="molecule type" value="Genomic_DNA"/>
</dbReference>
<evidence type="ECO:0000313" key="2">
    <source>
        <dbReference type="Proteomes" id="UP001178662"/>
    </source>
</evidence>
<gene>
    <name evidence="1" type="ORF">P0Y55_15405</name>
</gene>
<accession>A0AA95JCI0</accession>
<proteinExistence type="predicted"/>
<dbReference type="AlphaFoldDB" id="A0AA95JCI0"/>
<reference evidence="1" key="1">
    <citation type="submission" date="2023-03" db="EMBL/GenBank/DDBJ databases">
        <title>Andean soil-derived lignocellulolytic bacterial consortium as a source of novel taxa and putative plastic-active enzymes.</title>
        <authorList>
            <person name="Diaz-Garcia L."/>
            <person name="Chuvochina M."/>
            <person name="Feuerriegel G."/>
            <person name="Bunk B."/>
            <person name="Sproer C."/>
            <person name="Streit W.R."/>
            <person name="Rodriguez L.M."/>
            <person name="Overmann J."/>
            <person name="Jimenez D.J."/>
        </authorList>
    </citation>
    <scope>NUCLEOTIDE SEQUENCE</scope>
    <source>
        <strain evidence="1">MAG 2441</strain>
    </source>
</reference>
<protein>
    <submittedName>
        <fullName evidence="1">Uncharacterized protein</fullName>
    </submittedName>
</protein>
<keyword evidence="2" id="KW-1185">Reference proteome</keyword>
<dbReference type="Proteomes" id="UP001178662">
    <property type="component" value="Chromosome"/>
</dbReference>
<organism evidence="1 2">
    <name type="scientific">Candidatus Cohnella colombiensis</name>
    <dbReference type="NCBI Taxonomy" id="3121368"/>
    <lineage>
        <taxon>Bacteria</taxon>
        <taxon>Bacillati</taxon>
        <taxon>Bacillota</taxon>
        <taxon>Bacilli</taxon>
        <taxon>Bacillales</taxon>
        <taxon>Paenibacillaceae</taxon>
        <taxon>Cohnella</taxon>
    </lineage>
</organism>